<evidence type="ECO:0000313" key="6">
    <source>
        <dbReference type="EMBL" id="CAJ0582941.1"/>
    </source>
</evidence>
<dbReference type="SMART" id="SM00360">
    <property type="entry name" value="RRM"/>
    <property type="match status" value="2"/>
</dbReference>
<evidence type="ECO:0000256" key="2">
    <source>
        <dbReference type="ARBA" id="ARBA00022884"/>
    </source>
</evidence>
<feature type="compositionally biased region" description="Basic and acidic residues" evidence="4">
    <location>
        <begin position="284"/>
        <end position="305"/>
    </location>
</feature>
<proteinExistence type="predicted"/>
<dbReference type="CDD" id="cd00590">
    <property type="entry name" value="RRM_SF"/>
    <property type="match status" value="1"/>
</dbReference>
<dbReference type="GO" id="GO:0006417">
    <property type="term" value="P:regulation of translation"/>
    <property type="evidence" value="ECO:0007669"/>
    <property type="project" value="TreeGrafter"/>
</dbReference>
<evidence type="ECO:0000256" key="4">
    <source>
        <dbReference type="SAM" id="MobiDB-lite"/>
    </source>
</evidence>
<keyword evidence="2 3" id="KW-0694">RNA-binding</keyword>
<comment type="caution">
    <text evidence="6">The sequence shown here is derived from an EMBL/GenBank/DDBJ whole genome shotgun (WGS) entry which is preliminary data.</text>
</comment>
<feature type="domain" description="RRM" evidence="5">
    <location>
        <begin position="51"/>
        <end position="128"/>
    </location>
</feature>
<dbReference type="PANTHER" id="PTHR48032">
    <property type="entry name" value="RNA-BINDING PROTEIN MUSASHI HOMOLOG RBP6"/>
    <property type="match status" value="1"/>
</dbReference>
<dbReference type="FunFam" id="3.30.70.330:FF:000040">
    <property type="entry name" value="Heterogeneous nuclear ribonucleoprotein A2/B1"/>
    <property type="match status" value="1"/>
</dbReference>
<keyword evidence="1" id="KW-0677">Repeat</keyword>
<dbReference type="EMBL" id="CATQJA010002665">
    <property type="protein sequence ID" value="CAJ0582941.1"/>
    <property type="molecule type" value="Genomic_DNA"/>
</dbReference>
<accession>A0AA36DA68</accession>
<dbReference type="Proteomes" id="UP001177023">
    <property type="component" value="Unassembled WGS sequence"/>
</dbReference>
<dbReference type="Pfam" id="PF00076">
    <property type="entry name" value="RRM_1"/>
    <property type="match status" value="2"/>
</dbReference>
<protein>
    <recommendedName>
        <fullName evidence="5">RRM domain-containing protein</fullName>
    </recommendedName>
</protein>
<evidence type="ECO:0000256" key="3">
    <source>
        <dbReference type="PROSITE-ProRule" id="PRU00176"/>
    </source>
</evidence>
<dbReference type="GO" id="GO:0003729">
    <property type="term" value="F:mRNA binding"/>
    <property type="evidence" value="ECO:0007669"/>
    <property type="project" value="TreeGrafter"/>
</dbReference>
<feature type="region of interest" description="Disordered" evidence="4">
    <location>
        <begin position="233"/>
        <end position="305"/>
    </location>
</feature>
<dbReference type="GO" id="GO:0098687">
    <property type="term" value="C:chromosomal region"/>
    <property type="evidence" value="ECO:0007669"/>
    <property type="project" value="UniProtKB-ARBA"/>
</dbReference>
<name>A0AA36DA68_9BILA</name>
<feature type="non-terminal residue" evidence="6">
    <location>
        <position position="1"/>
    </location>
</feature>
<sequence length="305" mass="33904">MLIPNPMLMRRGPPGGPPMPHPMMPFFPMPMFPFVQRGHPGPPGEGPPQMRKLFIGGLNHETTDDDLRQYFSQWGQVVDSIVIRDPATKHSRGFGFVTFASIASADAALMERPHVVGGKTVDSKRAIPREQMTPMFPPPFFDSEPAPGTKVIISGIHWEHHTVERLRVHFERFGALDQVEIVAQPRGMGFVVFEDREGAEKCLQHNRGRHMINERPVLVRACPTQSIPAAQVWKRRPGPSSLSDGVASLSLDDRYENESSYGGTTEDEGKESERSSTDSVNGQDVDKNEESDVKSEKTEVKADAL</sequence>
<evidence type="ECO:0000256" key="1">
    <source>
        <dbReference type="ARBA" id="ARBA00022737"/>
    </source>
</evidence>
<dbReference type="PANTHER" id="PTHR48032:SF6">
    <property type="entry name" value="RNA-BINDING (RRM_RBD_RNP MOTIFS) FAMILY PROTEIN"/>
    <property type="match status" value="1"/>
</dbReference>
<feature type="domain" description="RRM" evidence="5">
    <location>
        <begin position="149"/>
        <end position="224"/>
    </location>
</feature>
<evidence type="ECO:0000313" key="7">
    <source>
        <dbReference type="Proteomes" id="UP001177023"/>
    </source>
</evidence>
<dbReference type="PROSITE" id="PS50102">
    <property type="entry name" value="RRM"/>
    <property type="match status" value="2"/>
</dbReference>
<dbReference type="AlphaFoldDB" id="A0AA36DA68"/>
<dbReference type="InterPro" id="IPR012677">
    <property type="entry name" value="Nucleotide-bd_a/b_plait_sf"/>
</dbReference>
<keyword evidence="7" id="KW-1185">Reference proteome</keyword>
<evidence type="ECO:0000259" key="5">
    <source>
        <dbReference type="PROSITE" id="PS50102"/>
    </source>
</evidence>
<dbReference type="SUPFAM" id="SSF54928">
    <property type="entry name" value="RNA-binding domain, RBD"/>
    <property type="match status" value="2"/>
</dbReference>
<reference evidence="6" key="1">
    <citation type="submission" date="2023-06" db="EMBL/GenBank/DDBJ databases">
        <authorList>
            <person name="Delattre M."/>
        </authorList>
    </citation>
    <scope>NUCLEOTIDE SEQUENCE</scope>
    <source>
        <strain evidence="6">AF72</strain>
    </source>
</reference>
<dbReference type="Gene3D" id="3.30.70.330">
    <property type="match status" value="2"/>
</dbReference>
<organism evidence="6 7">
    <name type="scientific">Mesorhabditis spiculigera</name>
    <dbReference type="NCBI Taxonomy" id="96644"/>
    <lineage>
        <taxon>Eukaryota</taxon>
        <taxon>Metazoa</taxon>
        <taxon>Ecdysozoa</taxon>
        <taxon>Nematoda</taxon>
        <taxon>Chromadorea</taxon>
        <taxon>Rhabditida</taxon>
        <taxon>Rhabditina</taxon>
        <taxon>Rhabditomorpha</taxon>
        <taxon>Rhabditoidea</taxon>
        <taxon>Rhabditidae</taxon>
        <taxon>Mesorhabditinae</taxon>
        <taxon>Mesorhabditis</taxon>
    </lineage>
</organism>
<dbReference type="InterPro" id="IPR000504">
    <property type="entry name" value="RRM_dom"/>
</dbReference>
<dbReference type="InterPro" id="IPR035979">
    <property type="entry name" value="RBD_domain_sf"/>
</dbReference>
<gene>
    <name evidence="6" type="ORF">MSPICULIGERA_LOCUS21066</name>
</gene>